<dbReference type="GO" id="GO:0003700">
    <property type="term" value="F:DNA-binding transcription factor activity"/>
    <property type="evidence" value="ECO:0007669"/>
    <property type="project" value="InterPro"/>
</dbReference>
<proteinExistence type="predicted"/>
<evidence type="ECO:0000256" key="3">
    <source>
        <dbReference type="ARBA" id="ARBA00023163"/>
    </source>
</evidence>
<accession>A0A7K0BNG5</accession>
<dbReference type="OrthoDB" id="9815799at2"/>
<evidence type="ECO:0000313" key="6">
    <source>
        <dbReference type="Proteomes" id="UP000487268"/>
    </source>
</evidence>
<dbReference type="PANTHER" id="PTHR46796">
    <property type="entry name" value="HTH-TYPE TRANSCRIPTIONAL ACTIVATOR RHAS-RELATED"/>
    <property type="match status" value="1"/>
</dbReference>
<protein>
    <recommendedName>
        <fullName evidence="4">HTH araC/xylS-type domain-containing protein</fullName>
    </recommendedName>
</protein>
<dbReference type="SMART" id="SM00342">
    <property type="entry name" value="HTH_ARAC"/>
    <property type="match status" value="1"/>
</dbReference>
<dbReference type="PANTHER" id="PTHR46796:SF15">
    <property type="entry name" value="BLL1074 PROTEIN"/>
    <property type="match status" value="1"/>
</dbReference>
<feature type="domain" description="HTH araC/xylS-type" evidence="4">
    <location>
        <begin position="151"/>
        <end position="231"/>
    </location>
</feature>
<dbReference type="Pfam" id="PF20240">
    <property type="entry name" value="DUF6597"/>
    <property type="match status" value="1"/>
</dbReference>
<keyword evidence="2" id="KW-0238">DNA-binding</keyword>
<evidence type="ECO:0000259" key="4">
    <source>
        <dbReference type="PROSITE" id="PS01124"/>
    </source>
</evidence>
<reference evidence="5 6" key="1">
    <citation type="submission" date="2019-10" db="EMBL/GenBank/DDBJ databases">
        <title>Actinomadura rubteroloni sp. nov. and Actinomadura macrotermitis sp. nov., isolated from the gut of fungus growing-termite Macrotermes natalensis.</title>
        <authorList>
            <person name="Benndorf R."/>
            <person name="Martin K."/>
            <person name="Kuefner M."/>
            <person name="De Beer W."/>
            <person name="Kaster A.-K."/>
            <person name="Vollmers J."/>
            <person name="Poulsen M."/>
            <person name="Beemelmanns C."/>
        </authorList>
    </citation>
    <scope>NUCLEOTIDE SEQUENCE [LARGE SCALE GENOMIC DNA]</scope>
    <source>
        <strain evidence="5 6">RB68</strain>
    </source>
</reference>
<organism evidence="5 6">
    <name type="scientific">Actinomadura macrotermitis</name>
    <dbReference type="NCBI Taxonomy" id="2585200"/>
    <lineage>
        <taxon>Bacteria</taxon>
        <taxon>Bacillati</taxon>
        <taxon>Actinomycetota</taxon>
        <taxon>Actinomycetes</taxon>
        <taxon>Streptosporangiales</taxon>
        <taxon>Thermomonosporaceae</taxon>
        <taxon>Actinomadura</taxon>
    </lineage>
</organism>
<dbReference type="GO" id="GO:0043565">
    <property type="term" value="F:sequence-specific DNA binding"/>
    <property type="evidence" value="ECO:0007669"/>
    <property type="project" value="InterPro"/>
</dbReference>
<evidence type="ECO:0000256" key="2">
    <source>
        <dbReference type="ARBA" id="ARBA00023125"/>
    </source>
</evidence>
<evidence type="ECO:0000313" key="5">
    <source>
        <dbReference type="EMBL" id="MQY02254.1"/>
    </source>
</evidence>
<dbReference type="Gene3D" id="1.10.10.60">
    <property type="entry name" value="Homeodomain-like"/>
    <property type="match status" value="1"/>
</dbReference>
<keyword evidence="6" id="KW-1185">Reference proteome</keyword>
<dbReference type="InterPro" id="IPR046532">
    <property type="entry name" value="DUF6597"/>
</dbReference>
<gene>
    <name evidence="5" type="ORF">ACRB68_02840</name>
</gene>
<dbReference type="EMBL" id="WEGH01000001">
    <property type="protein sequence ID" value="MQY02254.1"/>
    <property type="molecule type" value="Genomic_DNA"/>
</dbReference>
<dbReference type="Pfam" id="PF12833">
    <property type="entry name" value="HTH_18"/>
    <property type="match status" value="1"/>
</dbReference>
<dbReference type="AlphaFoldDB" id="A0A7K0BNG5"/>
<comment type="caution">
    <text evidence="5">The sequence shown here is derived from an EMBL/GenBank/DDBJ whole genome shotgun (WGS) entry which is preliminary data.</text>
</comment>
<keyword evidence="3" id="KW-0804">Transcription</keyword>
<keyword evidence="1" id="KW-0805">Transcription regulation</keyword>
<dbReference type="InterPro" id="IPR018060">
    <property type="entry name" value="HTH_AraC"/>
</dbReference>
<evidence type="ECO:0000256" key="1">
    <source>
        <dbReference type="ARBA" id="ARBA00023015"/>
    </source>
</evidence>
<name>A0A7K0BNG5_9ACTN</name>
<dbReference type="PROSITE" id="PS01124">
    <property type="entry name" value="HTH_ARAC_FAMILY_2"/>
    <property type="match status" value="1"/>
</dbReference>
<sequence length="231" mass="24115">MQGVVSGIGYREERAAGLACVWRAALPADAGGPFRQRVVPDGCVDLIWWGRDARITVAGPDTGPAPAELAPGDRLFGVRLRPGTAAPVLGVAVDAVRDARIPLRELWGDEAERLAAAADPRAALLGAVRARLAGPVDPFVPALVAGLGAGSVREAADALGFGERQLRRRAAAAFGYGPKTLQRVLRFQRALGMARAGRPLAEVAYAAGYADQAHLAHEVRALGGVPIRSLL</sequence>
<dbReference type="Proteomes" id="UP000487268">
    <property type="component" value="Unassembled WGS sequence"/>
</dbReference>
<dbReference type="InterPro" id="IPR050204">
    <property type="entry name" value="AraC_XylS_family_regulators"/>
</dbReference>